<name>A0A0U1NTG6_9BACI</name>
<organism evidence="1 2">
    <name type="scientific">Neobacillus massiliamazoniensis</name>
    <dbReference type="NCBI Taxonomy" id="1499688"/>
    <lineage>
        <taxon>Bacteria</taxon>
        <taxon>Bacillati</taxon>
        <taxon>Bacillota</taxon>
        <taxon>Bacilli</taxon>
        <taxon>Bacillales</taxon>
        <taxon>Bacillaceae</taxon>
        <taxon>Neobacillus</taxon>
    </lineage>
</organism>
<dbReference type="AlphaFoldDB" id="A0A0U1NTG6"/>
<dbReference type="Proteomes" id="UP000199087">
    <property type="component" value="Unassembled WGS sequence"/>
</dbReference>
<evidence type="ECO:0000313" key="1">
    <source>
        <dbReference type="EMBL" id="CRK81255.1"/>
    </source>
</evidence>
<dbReference type="EMBL" id="CVRB01000001">
    <property type="protein sequence ID" value="CRK81255.1"/>
    <property type="molecule type" value="Genomic_DNA"/>
</dbReference>
<dbReference type="STRING" id="1499688.BN000_01155"/>
<reference evidence="2" key="1">
    <citation type="submission" date="2015-05" db="EMBL/GenBank/DDBJ databases">
        <authorList>
            <person name="Urmite Genomes"/>
        </authorList>
    </citation>
    <scope>NUCLEOTIDE SEQUENCE [LARGE SCALE GENOMIC DNA]</scope>
    <source>
        <strain evidence="2">LF1</strain>
    </source>
</reference>
<gene>
    <name evidence="1" type="ORF">BN000_01155</name>
</gene>
<sequence length="81" mass="8769">MSCGCTSRLKDGKDVVDHVKSKGRENNAPKVAHEINCECGETFTLETIVMNCPKCGMTYAVTPCGSDDKNNIKLAGIKYAK</sequence>
<proteinExistence type="predicted"/>
<accession>A0A0U1NTG6</accession>
<protein>
    <submittedName>
        <fullName evidence="1">Uncharacterized protein</fullName>
    </submittedName>
</protein>
<dbReference type="OrthoDB" id="9798730at2"/>
<dbReference type="RefSeq" id="WP_090632022.1">
    <property type="nucleotide sequence ID" value="NZ_CVRB01000001.1"/>
</dbReference>
<keyword evidence="2" id="KW-1185">Reference proteome</keyword>
<evidence type="ECO:0000313" key="2">
    <source>
        <dbReference type="Proteomes" id="UP000199087"/>
    </source>
</evidence>